<dbReference type="EMBL" id="SWKU01000005">
    <property type="protein sequence ID" value="KAF3006910.1"/>
    <property type="molecule type" value="Genomic_DNA"/>
</dbReference>
<evidence type="ECO:0000313" key="2">
    <source>
        <dbReference type="EMBL" id="KAF3006910.1"/>
    </source>
</evidence>
<feature type="compositionally biased region" description="Polar residues" evidence="1">
    <location>
        <begin position="48"/>
        <end position="65"/>
    </location>
</feature>
<gene>
    <name evidence="2" type="ORF">E8E13_011186</name>
</gene>
<dbReference type="OrthoDB" id="9988102at2759"/>
<keyword evidence="3" id="KW-1185">Reference proteome</keyword>
<comment type="caution">
    <text evidence="2">The sequence shown here is derived from an EMBL/GenBank/DDBJ whole genome shotgun (WGS) entry which is preliminary data.</text>
</comment>
<evidence type="ECO:0000313" key="3">
    <source>
        <dbReference type="Proteomes" id="UP000801428"/>
    </source>
</evidence>
<accession>A0A9P4WD72</accession>
<name>A0A9P4WD72_CURKU</name>
<feature type="compositionally biased region" description="Basic and acidic residues" evidence="1">
    <location>
        <begin position="26"/>
        <end position="47"/>
    </location>
</feature>
<protein>
    <submittedName>
        <fullName evidence="2">Uncharacterized protein</fullName>
    </submittedName>
</protein>
<proteinExistence type="predicted"/>
<feature type="compositionally biased region" description="Polar residues" evidence="1">
    <location>
        <begin position="1"/>
        <end position="10"/>
    </location>
</feature>
<organism evidence="2 3">
    <name type="scientific">Curvularia kusanoi</name>
    <name type="common">Cochliobolus kusanoi</name>
    <dbReference type="NCBI Taxonomy" id="90978"/>
    <lineage>
        <taxon>Eukaryota</taxon>
        <taxon>Fungi</taxon>
        <taxon>Dikarya</taxon>
        <taxon>Ascomycota</taxon>
        <taxon>Pezizomycotina</taxon>
        <taxon>Dothideomycetes</taxon>
        <taxon>Pleosporomycetidae</taxon>
        <taxon>Pleosporales</taxon>
        <taxon>Pleosporineae</taxon>
        <taxon>Pleosporaceae</taxon>
        <taxon>Curvularia</taxon>
    </lineage>
</organism>
<dbReference type="Proteomes" id="UP000801428">
    <property type="component" value="Unassembled WGS sequence"/>
</dbReference>
<dbReference type="AlphaFoldDB" id="A0A9P4WD72"/>
<reference evidence="2" key="1">
    <citation type="submission" date="2019-04" db="EMBL/GenBank/DDBJ databases">
        <title>Sequencing of skin fungus with MAO and IRED activity.</title>
        <authorList>
            <person name="Marsaioli A.J."/>
            <person name="Bonatto J.M.C."/>
            <person name="Reis Junior O."/>
        </authorList>
    </citation>
    <scope>NUCLEOTIDE SEQUENCE</scope>
    <source>
        <strain evidence="2">30M1</strain>
    </source>
</reference>
<evidence type="ECO:0000256" key="1">
    <source>
        <dbReference type="SAM" id="MobiDB-lite"/>
    </source>
</evidence>
<sequence>MVVQRNNPSHGTHGHSHNAPGFMQIPEREPHTPEGREAVAVVDHESSSTEVTQDSGSVPVTSSINPPDMVVSAEKATSEFLAIADEEYAIDPPSTIFFLDSATVTERTADMPPTKLDLPPVALDMPEIKVELSEELAEDETDRPTTRGSGYSLFRTADSTAESFLVAVADGSPMSSDDSSDLDKRSLGELAQVLPPTLQRTQIQIPIEKTNKKATCSLNVMCYRAGAQGSLIRSIRVTSANRFTADEDFQSDL</sequence>
<feature type="region of interest" description="Disordered" evidence="1">
    <location>
        <begin position="1"/>
        <end position="66"/>
    </location>
</feature>